<sequence length="174" mass="19813">MKIILNIAVSSDGFIADKDGGIGWLPEIDEELNEQTKFQEFMDSVSIILMGSKTYEQILSFNVPWPYAGKKTYVFSSRQHESRPEVEFTKENVGQTIKRIRSHDPEIKAWLIGGAELAKSFFENDLVDEVVLSVIPVKLEEGIKLAIPEDKMILKEKNAICKGIVQEFYVRCKK</sequence>
<feature type="domain" description="Bacterial bifunctional deaminase-reductase C-terminal" evidence="1">
    <location>
        <begin position="2"/>
        <end position="139"/>
    </location>
</feature>
<dbReference type="Proteomes" id="UP000887540">
    <property type="component" value="Unplaced"/>
</dbReference>
<evidence type="ECO:0000313" key="2">
    <source>
        <dbReference type="Proteomes" id="UP000887540"/>
    </source>
</evidence>
<dbReference type="Pfam" id="PF01872">
    <property type="entry name" value="RibD_C"/>
    <property type="match status" value="1"/>
</dbReference>
<reference evidence="3" key="1">
    <citation type="submission" date="2022-11" db="UniProtKB">
        <authorList>
            <consortium name="WormBaseParasite"/>
        </authorList>
    </citation>
    <scope>IDENTIFICATION</scope>
</reference>
<protein>
    <submittedName>
        <fullName evidence="3">DHFR domain-containing protein</fullName>
    </submittedName>
</protein>
<dbReference type="PANTHER" id="PTHR38011:SF11">
    <property type="entry name" value="2,5-DIAMINO-6-RIBOSYLAMINO-4(3H)-PYRIMIDINONE 5'-PHOSPHATE REDUCTASE"/>
    <property type="match status" value="1"/>
</dbReference>
<dbReference type="GO" id="GO:0008703">
    <property type="term" value="F:5-amino-6-(5-phosphoribosylamino)uracil reductase activity"/>
    <property type="evidence" value="ECO:0007669"/>
    <property type="project" value="InterPro"/>
</dbReference>
<accession>A0A914DZI8</accession>
<dbReference type="AlphaFoldDB" id="A0A914DZI8"/>
<keyword evidence="2" id="KW-1185">Reference proteome</keyword>
<dbReference type="SUPFAM" id="SSF53597">
    <property type="entry name" value="Dihydrofolate reductase-like"/>
    <property type="match status" value="1"/>
</dbReference>
<dbReference type="PANTHER" id="PTHR38011">
    <property type="entry name" value="DIHYDROFOLATE REDUCTASE FAMILY PROTEIN (AFU_ORTHOLOGUE AFUA_8G06820)"/>
    <property type="match status" value="1"/>
</dbReference>
<dbReference type="InterPro" id="IPR024072">
    <property type="entry name" value="DHFR-like_dom_sf"/>
</dbReference>
<proteinExistence type="predicted"/>
<evidence type="ECO:0000259" key="1">
    <source>
        <dbReference type="Pfam" id="PF01872"/>
    </source>
</evidence>
<name>A0A914DZI8_9BILA</name>
<dbReference type="InterPro" id="IPR002734">
    <property type="entry name" value="RibDG_C"/>
</dbReference>
<organism evidence="2 3">
    <name type="scientific">Acrobeloides nanus</name>
    <dbReference type="NCBI Taxonomy" id="290746"/>
    <lineage>
        <taxon>Eukaryota</taxon>
        <taxon>Metazoa</taxon>
        <taxon>Ecdysozoa</taxon>
        <taxon>Nematoda</taxon>
        <taxon>Chromadorea</taxon>
        <taxon>Rhabditida</taxon>
        <taxon>Tylenchina</taxon>
        <taxon>Cephalobomorpha</taxon>
        <taxon>Cephaloboidea</taxon>
        <taxon>Cephalobidae</taxon>
        <taxon>Acrobeloides</taxon>
    </lineage>
</organism>
<dbReference type="GO" id="GO:0009231">
    <property type="term" value="P:riboflavin biosynthetic process"/>
    <property type="evidence" value="ECO:0007669"/>
    <property type="project" value="InterPro"/>
</dbReference>
<dbReference type="InterPro" id="IPR050765">
    <property type="entry name" value="Riboflavin_Biosynth_HTPR"/>
</dbReference>
<evidence type="ECO:0000313" key="3">
    <source>
        <dbReference type="WBParaSite" id="ACRNAN_scaffold4965.g21655.t1"/>
    </source>
</evidence>
<dbReference type="Gene3D" id="3.40.430.10">
    <property type="entry name" value="Dihydrofolate Reductase, subunit A"/>
    <property type="match status" value="1"/>
</dbReference>
<dbReference type="WBParaSite" id="ACRNAN_scaffold4965.g21655.t1">
    <property type="protein sequence ID" value="ACRNAN_scaffold4965.g21655.t1"/>
    <property type="gene ID" value="ACRNAN_scaffold4965.g21655"/>
</dbReference>